<gene>
    <name evidence="2" type="ORF">GCM10011391_00040</name>
</gene>
<protein>
    <submittedName>
        <fullName evidence="2">Sugar ABC transporter substrate-binding protein</fullName>
    </submittedName>
</protein>
<dbReference type="PANTHER" id="PTHR43649">
    <property type="entry name" value="ARABINOSE-BINDING PROTEIN-RELATED"/>
    <property type="match status" value="1"/>
</dbReference>
<evidence type="ECO:0000313" key="2">
    <source>
        <dbReference type="EMBL" id="GGE25668.1"/>
    </source>
</evidence>
<dbReference type="EMBL" id="BMIR01000001">
    <property type="protein sequence ID" value="GGE25668.1"/>
    <property type="molecule type" value="Genomic_DNA"/>
</dbReference>
<keyword evidence="3" id="KW-1185">Reference proteome</keyword>
<dbReference type="Gene3D" id="3.40.190.10">
    <property type="entry name" value="Periplasmic binding protein-like II"/>
    <property type="match status" value="2"/>
</dbReference>
<dbReference type="InterPro" id="IPR006059">
    <property type="entry name" value="SBP"/>
</dbReference>
<reference evidence="2" key="2">
    <citation type="submission" date="2020-09" db="EMBL/GenBank/DDBJ databases">
        <authorList>
            <person name="Sun Q."/>
            <person name="Zhou Y."/>
        </authorList>
    </citation>
    <scope>NUCLEOTIDE SEQUENCE</scope>
    <source>
        <strain evidence="2">CGMCC 1.15371</strain>
    </source>
</reference>
<evidence type="ECO:0000256" key="1">
    <source>
        <dbReference type="SAM" id="SignalP"/>
    </source>
</evidence>
<feature type="signal peptide" evidence="1">
    <location>
        <begin position="1"/>
        <end position="28"/>
    </location>
</feature>
<dbReference type="Proteomes" id="UP000628775">
    <property type="component" value="Unassembled WGS sequence"/>
</dbReference>
<dbReference type="SUPFAM" id="SSF53850">
    <property type="entry name" value="Periplasmic binding protein-like II"/>
    <property type="match status" value="1"/>
</dbReference>
<dbReference type="PANTHER" id="PTHR43649:SF14">
    <property type="entry name" value="BLR3389 PROTEIN"/>
    <property type="match status" value="1"/>
</dbReference>
<dbReference type="Pfam" id="PF01547">
    <property type="entry name" value="SBP_bac_1"/>
    <property type="match status" value="1"/>
</dbReference>
<evidence type="ECO:0000313" key="3">
    <source>
        <dbReference type="Proteomes" id="UP000628775"/>
    </source>
</evidence>
<proteinExistence type="predicted"/>
<feature type="chain" id="PRO_5035166657" evidence="1">
    <location>
        <begin position="29"/>
        <end position="432"/>
    </location>
</feature>
<dbReference type="AlphaFoldDB" id="A0A8J2VJD7"/>
<comment type="caution">
    <text evidence="2">The sequence shown here is derived from an EMBL/GenBank/DDBJ whole genome shotgun (WGS) entry which is preliminary data.</text>
</comment>
<sequence>MNRVGKKFFMTIVSAVLLLGLLAGCSSSSSGKGSGGSVVVWNDVSGDAKDAIDKMVDRFNKANSDITVKSQYFETNPYKQKLHIVMGADNAPDIFSNWGGGGLKDYIDAGDVLDLTPYLKDDSDKYLSSIMKSVTFDGKIYGVPHGNLQQVNFFYNKEIFKKYNLNPPKTWDDLLDAVKVLKSKGIAPIALGGKDKWPDLMYFEYLVDRIGGSEPFNNVAAGKDNAWSDPSIQKAIQMMQQLVKAGAFEQGFSSVGSGDGEDAALLYTGKAAMWLMGSWGYTSVLSDAKDFVDKGNLGWFTFPTVSGGKGDPSDVAGNPSEFYSISKNTKNKKAAIKFLKDANLNDKNVSDLIKISNVPAVNGIDSQLKDSDNGDYMSFSYDIIKNAKYFQQSWDTALSTKEGNRLNEDLSKVLLNQMSPQEFSTDMNKYLK</sequence>
<dbReference type="PROSITE" id="PS51257">
    <property type="entry name" value="PROKAR_LIPOPROTEIN"/>
    <property type="match status" value="1"/>
</dbReference>
<dbReference type="InterPro" id="IPR050490">
    <property type="entry name" value="Bact_solute-bd_prot1"/>
</dbReference>
<name>A0A8J2VJD7_9BACL</name>
<accession>A0A8J2VJD7</accession>
<dbReference type="RefSeq" id="WP_229672125.1">
    <property type="nucleotide sequence ID" value="NZ_BMIR01000001.1"/>
</dbReference>
<organism evidence="2 3">
    <name type="scientific">Pullulanibacillus camelliae</name>
    <dbReference type="NCBI Taxonomy" id="1707096"/>
    <lineage>
        <taxon>Bacteria</taxon>
        <taxon>Bacillati</taxon>
        <taxon>Bacillota</taxon>
        <taxon>Bacilli</taxon>
        <taxon>Bacillales</taxon>
        <taxon>Sporolactobacillaceae</taxon>
        <taxon>Pullulanibacillus</taxon>
    </lineage>
</organism>
<reference evidence="2" key="1">
    <citation type="journal article" date="2014" name="Int. J. Syst. Evol. Microbiol.">
        <title>Complete genome sequence of Corynebacterium casei LMG S-19264T (=DSM 44701T), isolated from a smear-ripened cheese.</title>
        <authorList>
            <consortium name="US DOE Joint Genome Institute (JGI-PGF)"/>
            <person name="Walter F."/>
            <person name="Albersmeier A."/>
            <person name="Kalinowski J."/>
            <person name="Ruckert C."/>
        </authorList>
    </citation>
    <scope>NUCLEOTIDE SEQUENCE</scope>
    <source>
        <strain evidence="2">CGMCC 1.15371</strain>
    </source>
</reference>
<keyword evidence="1" id="KW-0732">Signal</keyword>